<sequence>MNTRLTSLTDISKDEPPSSQVEQAVLLDLVLKGLDSSHIVQGWWCI</sequence>
<accession>A0A0A9CAE8</accession>
<dbReference type="AlphaFoldDB" id="A0A0A9CAE8"/>
<name>A0A0A9CAE8_ARUDO</name>
<reference evidence="1" key="2">
    <citation type="journal article" date="2015" name="Data Brief">
        <title>Shoot transcriptome of the giant reed, Arundo donax.</title>
        <authorList>
            <person name="Barrero R.A."/>
            <person name="Guerrero F.D."/>
            <person name="Moolhuijzen P."/>
            <person name="Goolsby J.A."/>
            <person name="Tidwell J."/>
            <person name="Bellgard S.E."/>
            <person name="Bellgard M.I."/>
        </authorList>
    </citation>
    <scope>NUCLEOTIDE SEQUENCE</scope>
    <source>
        <tissue evidence="1">Shoot tissue taken approximately 20 cm above the soil surface</tissue>
    </source>
</reference>
<evidence type="ECO:0000313" key="1">
    <source>
        <dbReference type="EMBL" id="JAD73274.1"/>
    </source>
</evidence>
<proteinExistence type="predicted"/>
<reference evidence="1" key="1">
    <citation type="submission" date="2014-09" db="EMBL/GenBank/DDBJ databases">
        <authorList>
            <person name="Magalhaes I.L.F."/>
            <person name="Oliveira U."/>
            <person name="Santos F.R."/>
            <person name="Vidigal T.H.D.A."/>
            <person name="Brescovit A.D."/>
            <person name="Santos A.J."/>
        </authorList>
    </citation>
    <scope>NUCLEOTIDE SEQUENCE</scope>
    <source>
        <tissue evidence="1">Shoot tissue taken approximately 20 cm above the soil surface</tissue>
    </source>
</reference>
<dbReference type="EMBL" id="GBRH01224621">
    <property type="protein sequence ID" value="JAD73274.1"/>
    <property type="molecule type" value="Transcribed_RNA"/>
</dbReference>
<organism evidence="1">
    <name type="scientific">Arundo donax</name>
    <name type="common">Giant reed</name>
    <name type="synonym">Donax arundinaceus</name>
    <dbReference type="NCBI Taxonomy" id="35708"/>
    <lineage>
        <taxon>Eukaryota</taxon>
        <taxon>Viridiplantae</taxon>
        <taxon>Streptophyta</taxon>
        <taxon>Embryophyta</taxon>
        <taxon>Tracheophyta</taxon>
        <taxon>Spermatophyta</taxon>
        <taxon>Magnoliopsida</taxon>
        <taxon>Liliopsida</taxon>
        <taxon>Poales</taxon>
        <taxon>Poaceae</taxon>
        <taxon>PACMAD clade</taxon>
        <taxon>Arundinoideae</taxon>
        <taxon>Arundineae</taxon>
        <taxon>Arundo</taxon>
    </lineage>
</organism>
<protein>
    <submittedName>
        <fullName evidence="1">Uncharacterized protein</fullName>
    </submittedName>
</protein>